<keyword evidence="5" id="KW-1185">Reference proteome</keyword>
<keyword evidence="1" id="KW-0472">Membrane</keyword>
<keyword evidence="1" id="KW-1133">Transmembrane helix</keyword>
<dbReference type="RefSeq" id="WP_149097144.1">
    <property type="nucleotide sequence ID" value="NZ_BMMG01000001.1"/>
</dbReference>
<reference evidence="2 4" key="2">
    <citation type="submission" date="2019-09" db="EMBL/GenBank/DDBJ databases">
        <title>A bacterium isolated from glacier soil.</title>
        <authorList>
            <person name="Liu Q."/>
        </authorList>
    </citation>
    <scope>NUCLEOTIDE SEQUENCE [LARGE SCALE GENOMIC DNA]</scope>
    <source>
        <strain evidence="2 4">MDT1-10-3</strain>
    </source>
</reference>
<evidence type="ECO:0000256" key="1">
    <source>
        <dbReference type="SAM" id="Phobius"/>
    </source>
</evidence>
<reference evidence="2 4" key="1">
    <citation type="submission" date="2019-07" db="EMBL/GenBank/DDBJ databases">
        <authorList>
            <person name="Qu J.-H."/>
        </authorList>
    </citation>
    <scope>NUCLEOTIDE SEQUENCE [LARGE SCALE GENOMIC DNA]</scope>
    <source>
        <strain evidence="2 4">MDT1-10-3</strain>
    </source>
</reference>
<evidence type="ECO:0000313" key="2">
    <source>
        <dbReference type="EMBL" id="KAA6437522.1"/>
    </source>
</evidence>
<dbReference type="EMBL" id="JBGOGF010000009">
    <property type="protein sequence ID" value="MFA1772836.1"/>
    <property type="molecule type" value="Genomic_DNA"/>
</dbReference>
<keyword evidence="1" id="KW-0812">Transmembrane</keyword>
<dbReference type="Proteomes" id="UP001570846">
    <property type="component" value="Unassembled WGS sequence"/>
</dbReference>
<evidence type="ECO:0000313" key="3">
    <source>
        <dbReference type="EMBL" id="MFA1772836.1"/>
    </source>
</evidence>
<comment type="caution">
    <text evidence="2">The sequence shown here is derived from an EMBL/GenBank/DDBJ whole genome shotgun (WGS) entry which is preliminary data.</text>
</comment>
<reference evidence="3 5" key="3">
    <citation type="submission" date="2024-08" db="EMBL/GenBank/DDBJ databases">
        <authorList>
            <person name="Wei W."/>
        </authorList>
    </citation>
    <scope>NUCLEOTIDE SEQUENCE [LARGE SCALE GENOMIC DNA]</scope>
    <source>
        <strain evidence="3 5">XU2</strain>
    </source>
</reference>
<feature type="transmembrane region" description="Helical" evidence="1">
    <location>
        <begin position="33"/>
        <end position="52"/>
    </location>
</feature>
<dbReference type="AlphaFoldDB" id="A0A5M8QTJ8"/>
<name>A0A5M8QTJ8_9BACT</name>
<sequence length="188" mass="20445">MNLIIASKSGAYQDKVVVCAFTYKIKYYMKSKILSNLFCAILMVTASVLFSGCSGNDDDTAPLTSNNSATAMIGTTTFTSVKLNASTESFFGQTLINLDYINQGGDTLRLGIFEGSPDKTMTYEMKMNDVEIGFILNYSKKDRTEYAPGDGDKGTLTITAHDKSAKVIKGTFNGKLSPSPLTALYRQL</sequence>
<organism evidence="2 4">
    <name type="scientific">Rufibacter glacialis</name>
    <dbReference type="NCBI Taxonomy" id="1259555"/>
    <lineage>
        <taxon>Bacteria</taxon>
        <taxon>Pseudomonadati</taxon>
        <taxon>Bacteroidota</taxon>
        <taxon>Cytophagia</taxon>
        <taxon>Cytophagales</taxon>
        <taxon>Hymenobacteraceae</taxon>
        <taxon>Rufibacter</taxon>
    </lineage>
</organism>
<dbReference type="Proteomes" id="UP000323866">
    <property type="component" value="Unassembled WGS sequence"/>
</dbReference>
<evidence type="ECO:0000313" key="4">
    <source>
        <dbReference type="Proteomes" id="UP000323866"/>
    </source>
</evidence>
<proteinExistence type="predicted"/>
<dbReference type="EMBL" id="VKKZ01000010">
    <property type="protein sequence ID" value="KAA6437522.1"/>
    <property type="molecule type" value="Genomic_DNA"/>
</dbReference>
<protein>
    <submittedName>
        <fullName evidence="2">Uncharacterized protein</fullName>
    </submittedName>
</protein>
<accession>A0A5M8QTJ8</accession>
<evidence type="ECO:0000313" key="5">
    <source>
        <dbReference type="Proteomes" id="UP001570846"/>
    </source>
</evidence>
<gene>
    <name evidence="3" type="ORF">ACD591_16160</name>
    <name evidence="2" type="ORF">FOE74_03185</name>
</gene>